<name>G0TY55_TRYVY</name>
<sequence>MNSLRNYLLASTLHDNSLLFPLPLWKPEGTSIHKEKRKKNRCASKKRPLLFSLVNRLNVTNPLYPFRLPLLVCTSPSRVAATAAKMTHNNRKFEKLSLPAITPLPFKFCILFYFTCIINIIIVFISFANHHHHH</sequence>
<keyword evidence="1" id="KW-0472">Membrane</keyword>
<accession>G0TY55</accession>
<dbReference type="EMBL" id="HE573023">
    <property type="protein sequence ID" value="CCC48900.1"/>
    <property type="molecule type" value="Genomic_DNA"/>
</dbReference>
<evidence type="ECO:0000313" key="2">
    <source>
        <dbReference type="EMBL" id="CCC48900.1"/>
    </source>
</evidence>
<keyword evidence="1" id="KW-1133">Transmembrane helix</keyword>
<evidence type="ECO:0008006" key="3">
    <source>
        <dbReference type="Google" id="ProtNLM"/>
    </source>
</evidence>
<proteinExistence type="predicted"/>
<reference evidence="2" key="1">
    <citation type="journal article" date="2012" name="Proc. Natl. Acad. Sci. U.S.A.">
        <title>Antigenic diversity is generated by distinct evolutionary mechanisms in African trypanosome species.</title>
        <authorList>
            <person name="Jackson A.P."/>
            <person name="Berry A."/>
            <person name="Aslett M."/>
            <person name="Allison H.C."/>
            <person name="Burton P."/>
            <person name="Vavrova-Anderson J."/>
            <person name="Brown R."/>
            <person name="Browne H."/>
            <person name="Corton N."/>
            <person name="Hauser H."/>
            <person name="Gamble J."/>
            <person name="Gilderthorp R."/>
            <person name="Marcello L."/>
            <person name="McQuillan J."/>
            <person name="Otto T.D."/>
            <person name="Quail M.A."/>
            <person name="Sanders M.J."/>
            <person name="van Tonder A."/>
            <person name="Ginger M.L."/>
            <person name="Field M.C."/>
            <person name="Barry J.D."/>
            <person name="Hertz-Fowler C."/>
            <person name="Berriman M."/>
        </authorList>
    </citation>
    <scope>NUCLEOTIDE SEQUENCE</scope>
    <source>
        <strain evidence="2">Y486</strain>
    </source>
</reference>
<organism evidence="2">
    <name type="scientific">Trypanosoma vivax (strain Y486)</name>
    <dbReference type="NCBI Taxonomy" id="1055687"/>
    <lineage>
        <taxon>Eukaryota</taxon>
        <taxon>Discoba</taxon>
        <taxon>Euglenozoa</taxon>
        <taxon>Kinetoplastea</taxon>
        <taxon>Metakinetoplastina</taxon>
        <taxon>Trypanosomatida</taxon>
        <taxon>Trypanosomatidae</taxon>
        <taxon>Trypanosoma</taxon>
        <taxon>Duttonella</taxon>
    </lineage>
</organism>
<gene>
    <name evidence="2" type="ORF">TVY486_0702370</name>
</gene>
<protein>
    <recommendedName>
        <fullName evidence="3">Transmembrane protein</fullName>
    </recommendedName>
</protein>
<dbReference type="AlphaFoldDB" id="G0TY55"/>
<feature type="transmembrane region" description="Helical" evidence="1">
    <location>
        <begin position="108"/>
        <end position="128"/>
    </location>
</feature>
<keyword evidence="1" id="KW-0812">Transmembrane</keyword>
<evidence type="ECO:0000256" key="1">
    <source>
        <dbReference type="SAM" id="Phobius"/>
    </source>
</evidence>